<keyword evidence="4" id="KW-1185">Reference proteome</keyword>
<dbReference type="PANTHER" id="PTHR34351">
    <property type="entry name" value="SLR1927 PROTEIN-RELATED"/>
    <property type="match status" value="1"/>
</dbReference>
<dbReference type="Proteomes" id="UP001501521">
    <property type="component" value="Unassembled WGS sequence"/>
</dbReference>
<organism evidence="3 4">
    <name type="scientific">Tessaracoccus lubricantis</name>
    <dbReference type="NCBI Taxonomy" id="545543"/>
    <lineage>
        <taxon>Bacteria</taxon>
        <taxon>Bacillati</taxon>
        <taxon>Actinomycetota</taxon>
        <taxon>Actinomycetes</taxon>
        <taxon>Propionibacteriales</taxon>
        <taxon>Propionibacteriaceae</taxon>
        <taxon>Tessaracoccus</taxon>
    </lineage>
</organism>
<evidence type="ECO:0000313" key="4">
    <source>
        <dbReference type="Proteomes" id="UP001501521"/>
    </source>
</evidence>
<reference evidence="4" key="1">
    <citation type="journal article" date="2019" name="Int. J. Syst. Evol. Microbiol.">
        <title>The Global Catalogue of Microorganisms (GCM) 10K type strain sequencing project: providing services to taxonomists for standard genome sequencing and annotation.</title>
        <authorList>
            <consortium name="The Broad Institute Genomics Platform"/>
            <consortium name="The Broad Institute Genome Sequencing Center for Infectious Disease"/>
            <person name="Wu L."/>
            <person name="Ma J."/>
        </authorList>
    </citation>
    <scope>NUCLEOTIDE SEQUENCE [LARGE SCALE GENOMIC DNA]</scope>
    <source>
        <strain evidence="4">JCM 19125</strain>
    </source>
</reference>
<keyword evidence="1" id="KW-0812">Transmembrane</keyword>
<evidence type="ECO:0000259" key="2">
    <source>
        <dbReference type="Pfam" id="PF01882"/>
    </source>
</evidence>
<feature type="domain" description="DUF58" evidence="2">
    <location>
        <begin position="201"/>
        <end position="355"/>
    </location>
</feature>
<feature type="transmembrane region" description="Helical" evidence="1">
    <location>
        <begin position="35"/>
        <end position="53"/>
    </location>
</feature>
<comment type="caution">
    <text evidence="3">The sequence shown here is derived from an EMBL/GenBank/DDBJ whole genome shotgun (WGS) entry which is preliminary data.</text>
</comment>
<dbReference type="EMBL" id="BAABLV010000036">
    <property type="protein sequence ID" value="GAA4903696.1"/>
    <property type="molecule type" value="Genomic_DNA"/>
</dbReference>
<accession>A0ABP9FIC6</accession>
<keyword evidence="1" id="KW-1133">Transmembrane helix</keyword>
<dbReference type="Pfam" id="PF01882">
    <property type="entry name" value="DUF58"/>
    <property type="match status" value="1"/>
</dbReference>
<keyword evidence="1" id="KW-0472">Membrane</keyword>
<protein>
    <submittedName>
        <fullName evidence="3">DUF58 domain-containing protein</fullName>
    </submittedName>
</protein>
<dbReference type="InterPro" id="IPR002881">
    <property type="entry name" value="DUF58"/>
</dbReference>
<name>A0ABP9FIC6_9ACTN</name>
<evidence type="ECO:0000256" key="1">
    <source>
        <dbReference type="SAM" id="Phobius"/>
    </source>
</evidence>
<gene>
    <name evidence="3" type="ORF">GCM10025789_23350</name>
</gene>
<evidence type="ECO:0000313" key="3">
    <source>
        <dbReference type="EMBL" id="GAA4903696.1"/>
    </source>
</evidence>
<dbReference type="RefSeq" id="WP_345583036.1">
    <property type="nucleotide sequence ID" value="NZ_BAABLV010000036.1"/>
</dbReference>
<sequence length="407" mass="43614">MRRGTRLTGRGIALLLCGALATVAAAYIGEVDLLWLGLALVALPLLALGYLFLARPLVDHERSLTPPTIPVGTSTRVVLHVANQSPAQASALRFHDSADESLGGGASFTIARGFGEWTQAVGYTVQALRRGRFTVGPLWAQAGDPLGLALRGFVARGRNSVLRVTPRIWRLEDLAGGAGLGSAGDATPQRIGSAGADDVLVREHRHGDDIRRVHWKMTAKRDDLMVRLEEHPWDPSSTLIVDTRRDAHRGHGADGSLEWAVSAVTSVAALLSEGRHKLAILSPSGRVFETGHSVGEASRQLMIEAMTDLATSEETWLGSAVDDPELLTSVASLVAVTGLLSTADAAALAAAGGRARSLIALVPDAAAWHADDDEHRESIRFLRGRGWRVETFRPLEPVPQVWERVTR</sequence>
<dbReference type="PANTHER" id="PTHR34351:SF1">
    <property type="entry name" value="SLR1927 PROTEIN"/>
    <property type="match status" value="1"/>
</dbReference>
<proteinExistence type="predicted"/>